<reference evidence="2 3" key="1">
    <citation type="submission" date="2019-04" db="EMBL/GenBank/DDBJ databases">
        <title>Novel bacteriophages capable of disrupting biofilms from clinical strains of Aeromonas hydrophila with intrinsic antibiotic resistance.</title>
        <authorList>
            <person name="Kabwe M."/>
            <person name="Brown T.L."/>
            <person name="Speirs L."/>
            <person name="Ku H."/>
            <person name="Leach M."/>
            <person name="Chan H.T."/>
            <person name="Petrovski S."/>
            <person name="Lock P."/>
            <person name="Tucci J."/>
        </authorList>
    </citation>
    <scope>NUCLEOTIDE SEQUENCE [LARGE SCALE GENOMIC DNA]</scope>
</reference>
<evidence type="ECO:0000313" key="3">
    <source>
        <dbReference type="Proteomes" id="UP000320778"/>
    </source>
</evidence>
<dbReference type="Proteomes" id="UP000320778">
    <property type="component" value="Segment"/>
</dbReference>
<protein>
    <submittedName>
        <fullName evidence="2">Uncharacterized protein</fullName>
    </submittedName>
</protein>
<feature type="coiled-coil region" evidence="1">
    <location>
        <begin position="3"/>
        <end position="39"/>
    </location>
</feature>
<gene>
    <name evidence="2" type="ORF">LAh9_114</name>
</gene>
<keyword evidence="1" id="KW-0175">Coiled coil</keyword>
<evidence type="ECO:0000256" key="1">
    <source>
        <dbReference type="SAM" id="Coils"/>
    </source>
</evidence>
<name>A0A514A108_9CAUD</name>
<accession>A0A514A108</accession>
<proteinExistence type="predicted"/>
<keyword evidence="3" id="KW-1185">Reference proteome</keyword>
<dbReference type="EMBL" id="MK838115">
    <property type="protein sequence ID" value="QDH46960.1"/>
    <property type="molecule type" value="Genomic_DNA"/>
</dbReference>
<evidence type="ECO:0000313" key="2">
    <source>
        <dbReference type="EMBL" id="QDH46960.1"/>
    </source>
</evidence>
<sequence>MAKVNLQEELLRVQVELLKIELEERKFRLDQEKKKASNKLFDEIIKPSNIYPRVMFPGTVQEHTYPDKWLLDTGPISMINCKDY</sequence>
<organism evidence="2 3">
    <name type="scientific">Aeromonas phage LAh_9</name>
    <dbReference type="NCBI Taxonomy" id="2591033"/>
    <lineage>
        <taxon>Viruses</taxon>
        <taxon>Duplodnaviria</taxon>
        <taxon>Heunggongvirae</taxon>
        <taxon>Uroviricota</taxon>
        <taxon>Caudoviricetes</taxon>
        <taxon>Grimontviridae</taxon>
        <taxon>Lahexavirus</taxon>
        <taxon>Lahexavirus LAh9</taxon>
    </lineage>
</organism>